<dbReference type="GeneID" id="66300411"/>
<dbReference type="InterPro" id="IPR019700">
    <property type="entry name" value="Sigma-G_inhibitor_Gin"/>
</dbReference>
<dbReference type="KEGG" id="cchv:BTM20_00945"/>
<evidence type="ECO:0000313" key="1">
    <source>
        <dbReference type="EMBL" id="MBX7290626.1"/>
    </source>
</evidence>
<proteinExistence type="predicted"/>
<dbReference type="Proteomes" id="UP000775179">
    <property type="component" value="Unassembled WGS sequence"/>
</dbReference>
<sequence length="70" mass="8220">MKIKFKGIQIHESEKVCFICRNQQEDGIIVGKSLICKSCQDKIVNTNIDNKQYDFYKDKIKKALFSNYNL</sequence>
<reference evidence="1 2" key="1">
    <citation type="submission" date="2021-08" db="EMBL/GenBank/DDBJ databases">
        <title>Genome sequence analysis of Clostridium chauvoei strains of European origin and evaluation of typing options for outbreak investigations.</title>
        <authorList>
            <person name="Abdel-Glil M."/>
            <person name="Thomas P."/>
            <person name="Seyboldt C."/>
        </authorList>
    </citation>
    <scope>NUCLEOTIDE SEQUENCE [LARGE SCALE GENOMIC DNA]</scope>
    <source>
        <strain evidence="1 2">S0260-09</strain>
    </source>
</reference>
<dbReference type="RefSeq" id="WP_021876898.1">
    <property type="nucleotide sequence ID" value="NZ_CP018624.1"/>
</dbReference>
<dbReference type="Pfam" id="PF10764">
    <property type="entry name" value="Gin"/>
    <property type="match status" value="1"/>
</dbReference>
<gene>
    <name evidence="1" type="ORF">K4H94_06170</name>
</gene>
<dbReference type="AlphaFoldDB" id="A0ABD4RHL5"/>
<name>A0ABD4RHL5_9CLOT</name>
<comment type="caution">
    <text evidence="1">The sequence shown here is derived from an EMBL/GenBank/DDBJ whole genome shotgun (WGS) entry which is preliminary data.</text>
</comment>
<evidence type="ECO:0000313" key="2">
    <source>
        <dbReference type="Proteomes" id="UP000775179"/>
    </source>
</evidence>
<protein>
    <submittedName>
        <fullName evidence="1">Sigma factor G inhibitor Gin</fullName>
    </submittedName>
</protein>
<organism evidence="1 2">
    <name type="scientific">Clostridium chauvoei</name>
    <dbReference type="NCBI Taxonomy" id="46867"/>
    <lineage>
        <taxon>Bacteria</taxon>
        <taxon>Bacillati</taxon>
        <taxon>Bacillota</taxon>
        <taxon>Clostridia</taxon>
        <taxon>Eubacteriales</taxon>
        <taxon>Clostridiaceae</taxon>
        <taxon>Clostridium</taxon>
    </lineage>
</organism>
<dbReference type="EMBL" id="JAIFTX010000011">
    <property type="protein sequence ID" value="MBX7290626.1"/>
    <property type="molecule type" value="Genomic_DNA"/>
</dbReference>
<accession>A0ABD4RHL5</accession>